<dbReference type="Gene3D" id="6.10.290.10">
    <property type="match status" value="1"/>
</dbReference>
<proteinExistence type="predicted"/>
<dbReference type="OrthoDB" id="9893178at2"/>
<evidence type="ECO:0000313" key="1">
    <source>
        <dbReference type="EMBL" id="TCL03940.1"/>
    </source>
</evidence>
<organism evidence="1 2">
    <name type="scientific">Sodalis ligni</name>
    <dbReference type="NCBI Taxonomy" id="2697027"/>
    <lineage>
        <taxon>Bacteria</taxon>
        <taxon>Pseudomonadati</taxon>
        <taxon>Pseudomonadota</taxon>
        <taxon>Gammaproteobacteria</taxon>
        <taxon>Enterobacterales</taxon>
        <taxon>Bruguierivoracaceae</taxon>
        <taxon>Sodalis</taxon>
    </lineage>
</organism>
<dbReference type="AlphaFoldDB" id="A0A4R1NIC9"/>
<dbReference type="Proteomes" id="UP000294555">
    <property type="component" value="Unassembled WGS sequence"/>
</dbReference>
<dbReference type="EMBL" id="SJOI01000001">
    <property type="protein sequence ID" value="TCL03940.1"/>
    <property type="molecule type" value="Genomic_DNA"/>
</dbReference>
<reference evidence="1 2" key="1">
    <citation type="submission" date="2019-02" db="EMBL/GenBank/DDBJ databases">
        <title>Investigation of anaerobic lignin degradation for improved lignocellulosic biofuels.</title>
        <authorList>
            <person name="Deangelis K."/>
        </authorList>
    </citation>
    <scope>NUCLEOTIDE SEQUENCE [LARGE SCALE GENOMIC DNA]</scope>
    <source>
        <strain evidence="1 2">159R</strain>
    </source>
</reference>
<keyword evidence="2" id="KW-1185">Reference proteome</keyword>
<evidence type="ECO:0000313" key="2">
    <source>
        <dbReference type="Proteomes" id="UP000294555"/>
    </source>
</evidence>
<protein>
    <submittedName>
        <fullName evidence="1">Uncharacterized protein</fullName>
    </submittedName>
</protein>
<name>A0A4R1NIC9_9GAMM</name>
<sequence length="122" mass="13070">MGQPQSFNAIKILLTGLNGGLTPRREDIPLNIEDNSDFDAVYNKRLNTFFAGYGDLYQAVQNQDKAAIKTALTRAKIATLSLTSFFTALEDDCISLLSHLDDGHPGQDALAGPLAGGKGVMV</sequence>
<gene>
    <name evidence="1" type="ORF">EZJ58_2030</name>
</gene>
<accession>A0A4R1NIC9</accession>
<dbReference type="RefSeq" id="WP_132922760.1">
    <property type="nucleotide sequence ID" value="NZ_SJOI01000001.1"/>
</dbReference>
<comment type="caution">
    <text evidence="1">The sequence shown here is derived from an EMBL/GenBank/DDBJ whole genome shotgun (WGS) entry which is preliminary data.</text>
</comment>